<proteinExistence type="predicted"/>
<protein>
    <submittedName>
        <fullName evidence="2">Uncharacterized protein</fullName>
    </submittedName>
</protein>
<feature type="non-terminal residue" evidence="2">
    <location>
        <position position="62"/>
    </location>
</feature>
<reference evidence="2" key="1">
    <citation type="submission" date="2018-06" db="EMBL/GenBank/DDBJ databases">
        <authorList>
            <person name="Zhirakovskaya E."/>
        </authorList>
    </citation>
    <scope>NUCLEOTIDE SEQUENCE</scope>
</reference>
<evidence type="ECO:0000313" key="2">
    <source>
        <dbReference type="EMBL" id="VAW18206.1"/>
    </source>
</evidence>
<feature type="compositionally biased region" description="Polar residues" evidence="1">
    <location>
        <begin position="11"/>
        <end position="31"/>
    </location>
</feature>
<feature type="region of interest" description="Disordered" evidence="1">
    <location>
        <begin position="1"/>
        <end position="34"/>
    </location>
</feature>
<sequence length="62" mass="6779">MAQIETGKEANMSNINKTSPKTEQSVSNSRNLPVAISPAMARPSLHMNKIPAKFLSQLIAER</sequence>
<organism evidence="2">
    <name type="scientific">hydrothermal vent metagenome</name>
    <dbReference type="NCBI Taxonomy" id="652676"/>
    <lineage>
        <taxon>unclassified sequences</taxon>
        <taxon>metagenomes</taxon>
        <taxon>ecological metagenomes</taxon>
    </lineage>
</organism>
<dbReference type="EMBL" id="UOEQ01000167">
    <property type="protein sequence ID" value="VAW18206.1"/>
    <property type="molecule type" value="Genomic_DNA"/>
</dbReference>
<evidence type="ECO:0000256" key="1">
    <source>
        <dbReference type="SAM" id="MobiDB-lite"/>
    </source>
</evidence>
<gene>
    <name evidence="2" type="ORF">MNBD_ALPHA11-285</name>
</gene>
<name>A0A3B0UF18_9ZZZZ</name>
<accession>A0A3B0UF18</accession>
<dbReference type="AlphaFoldDB" id="A0A3B0UF18"/>